<dbReference type="RefSeq" id="YP_011651616.1">
    <property type="nucleotide sequence ID" value="NC_101270.1"/>
</dbReference>
<dbReference type="EMBL" id="MK947458">
    <property type="protein sequence ID" value="QFG07402.1"/>
    <property type="molecule type" value="Genomic_DNA"/>
</dbReference>
<proteinExistence type="predicted"/>
<name>A0A5J6TFB1_9CAUD</name>
<evidence type="ECO:0000313" key="2">
    <source>
        <dbReference type="Proteomes" id="UP000327387"/>
    </source>
</evidence>
<protein>
    <submittedName>
        <fullName evidence="1">Uncharacterized protein</fullName>
    </submittedName>
</protein>
<evidence type="ECO:0000313" key="1">
    <source>
        <dbReference type="EMBL" id="QFG07402.1"/>
    </source>
</evidence>
<keyword evidence="2" id="KW-1185">Reference proteome</keyword>
<organism evidence="1 2">
    <name type="scientific">Salmonella phage vB_SenS_SB10</name>
    <dbReference type="NCBI Taxonomy" id="2591134"/>
    <lineage>
        <taxon>Viruses</taxon>
        <taxon>Duplodnaviria</taxon>
        <taxon>Heunggongvirae</taxon>
        <taxon>Uroviricota</taxon>
        <taxon>Caudoviricetes</taxon>
        <taxon>Demerecviridae</taxon>
        <taxon>Markadamsvirinae</taxon>
        <taxon>Epseptimavirus</taxon>
        <taxon>Epseptimavirus SB10</taxon>
        <taxon>Epseptimavirus fuchur</taxon>
    </lineage>
</organism>
<sequence length="29" mass="3260">MHIHSQSNSNSPSGLLYLNFICLLSEIQI</sequence>
<reference evidence="1 2" key="1">
    <citation type="submission" date="2019-05" db="EMBL/GenBank/DDBJ databases">
        <title>Whole genome sequence analysis of broad host range Salmonella enterica bacteriophages.</title>
        <authorList>
            <person name="Bhandare S.G."/>
            <person name="Colavecchio A."/>
            <person name="Emond-Rheault J.-G."/>
            <person name="Hamel J."/>
            <person name="Kukavica-Ibrulj I."/>
            <person name="Boyle B."/>
            <person name="Levesque R.C."/>
            <person name="Goodridge L."/>
        </authorList>
    </citation>
    <scope>NUCLEOTIDE SEQUENCE [LARGE SCALE GENOMIC DNA]</scope>
</reference>
<accession>A0A5J6TFB1</accession>
<dbReference type="Proteomes" id="UP000327387">
    <property type="component" value="Segment"/>
</dbReference>